<dbReference type="EMBL" id="BMMX01000005">
    <property type="protein sequence ID" value="GGK84269.1"/>
    <property type="molecule type" value="Genomic_DNA"/>
</dbReference>
<dbReference type="Pfam" id="PF02687">
    <property type="entry name" value="FtsX"/>
    <property type="match status" value="1"/>
</dbReference>
<keyword evidence="9" id="KW-1185">Reference proteome</keyword>
<feature type="transmembrane region" description="Helical" evidence="6">
    <location>
        <begin position="359"/>
        <end position="385"/>
    </location>
</feature>
<comment type="subcellular location">
    <subcellularLocation>
        <location evidence="1">Cell membrane</location>
        <topology evidence="1">Multi-pass membrane protein</topology>
    </subcellularLocation>
</comment>
<gene>
    <name evidence="8" type="ORF">GCM10012284_18090</name>
</gene>
<keyword evidence="3 6" id="KW-0812">Transmembrane</keyword>
<evidence type="ECO:0000256" key="4">
    <source>
        <dbReference type="ARBA" id="ARBA00022989"/>
    </source>
</evidence>
<feature type="transmembrane region" description="Helical" evidence="6">
    <location>
        <begin position="903"/>
        <end position="934"/>
    </location>
</feature>
<accession>A0A8J3FMM1</accession>
<dbReference type="InterPro" id="IPR003838">
    <property type="entry name" value="ABC3_permease_C"/>
</dbReference>
<evidence type="ECO:0000313" key="8">
    <source>
        <dbReference type="EMBL" id="GGK84269.1"/>
    </source>
</evidence>
<dbReference type="Proteomes" id="UP000656042">
    <property type="component" value="Unassembled WGS sequence"/>
</dbReference>
<feature type="transmembrane region" description="Helical" evidence="6">
    <location>
        <begin position="487"/>
        <end position="508"/>
    </location>
</feature>
<evidence type="ECO:0000256" key="5">
    <source>
        <dbReference type="ARBA" id="ARBA00023136"/>
    </source>
</evidence>
<comment type="caution">
    <text evidence="8">The sequence shown here is derived from an EMBL/GenBank/DDBJ whole genome shotgun (WGS) entry which is preliminary data.</text>
</comment>
<dbReference type="AlphaFoldDB" id="A0A8J3FMM1"/>
<keyword evidence="5 6" id="KW-0472">Membrane</keyword>
<reference evidence="8" key="2">
    <citation type="submission" date="2020-09" db="EMBL/GenBank/DDBJ databases">
        <authorList>
            <person name="Sun Q."/>
            <person name="Zhou Y."/>
        </authorList>
    </citation>
    <scope>NUCLEOTIDE SEQUENCE</scope>
    <source>
        <strain evidence="8">CGMCC 4.7299</strain>
    </source>
</reference>
<protein>
    <recommendedName>
        <fullName evidence="7">ABC3 transporter permease C-terminal domain-containing protein</fullName>
    </recommendedName>
</protein>
<evidence type="ECO:0000256" key="3">
    <source>
        <dbReference type="ARBA" id="ARBA00022692"/>
    </source>
</evidence>
<feature type="transmembrane region" description="Helical" evidence="6">
    <location>
        <begin position="430"/>
        <end position="449"/>
    </location>
</feature>
<feature type="domain" description="ABC3 transporter permease C-terminal" evidence="7">
    <location>
        <begin position="275"/>
        <end position="378"/>
    </location>
</feature>
<dbReference type="RefSeq" id="WP_189078673.1">
    <property type="nucleotide sequence ID" value="NZ_BMMX01000005.1"/>
</dbReference>
<evidence type="ECO:0000256" key="2">
    <source>
        <dbReference type="ARBA" id="ARBA00022475"/>
    </source>
</evidence>
<keyword evidence="2" id="KW-1003">Cell membrane</keyword>
<proteinExistence type="predicted"/>
<feature type="transmembrane region" description="Helical" evidence="6">
    <location>
        <begin position="325"/>
        <end position="347"/>
    </location>
</feature>
<sequence length="996" mass="101605">MFALILGAARTRTAQVSAVLALTALVAVAAAAGPWYSEAAGERAAAADVRGAPAEQRTLSVRRVADTDGDPRAALDAFATAATTNLPVDGSAPALGMTLAMTVPHGVQAPAIAVSYRAGFCDHAQLDGRCPAAAGEVALERAAAQQLDLVAGDTMTVRSAPGTEPLRLRVVALYRIADPSGAYWSDKLFRADDGFEPLFTPLDTFARRPLWQPTLAYDTVVPQARLREGVRTLSAALAEADRRLRAQDLQLVDATGDLLATIARDRAAIRRSVLVALGQVLLLGWFAIALATRYTGRDRRADTALLKLRGVGRPAMLRLILGQHLLPMIGGLLLGLPLGALIVRLLAGPVSDGARATVLAWSAATAGAVLAGGLLVVTAVEGLALRLSVATLLRRVTVGRRDWRADLIDLTLLALAAAATYQARSGGADSGVGLIAPGLVALAVAVLLARVLSRVADAVGGAALRAGRLRAGLVAVHVSRQPGTDRVFAFVTTVVAVFVTAAGGWAAARTSRVDRAAVELGASRVLTVQADNRTVLEDAVRRADPAGRFAMAAVVDGSSDPPVLAVDTSRLAAVARWRPEYGPVDALPAATRAARPVHTPPVVTGRALVLGVRNDSDAPVTLAAVLQNEGDGTRVTAVFGAVPPGEHRVSTPVPVCGGGPGCRLVGFTMSGSGTEVRLSSLAQRDPAGELLDGAAFGDIIRWRPSVNGAALDVSVAGRSLRLRTDVRAREYGTATGDVYARAAPLPVPVVLAGAPPETWRFTDPALFAVGPGLTPVRVAGTASVLPVLGATGVLVDLDTARLLAAGAETGGTFQVWLAADAPPSVVDALTTNGLTVAADQTVAARAARLGVQGPAAAVEYALLAAGLALLLAAAAVAVVAAVDREPQLARLAALRTQGLSRRVAATAGYAGPAVLIVTAWLGGLLAAVAAGAAAQVRTAPFTDGWRIVIPPDPLGGGAFAAAAVIALAVLAPTAWLAARPLIRRLSGRGAGAEGGA</sequence>
<feature type="transmembrane region" description="Helical" evidence="6">
    <location>
        <begin position="954"/>
        <end position="978"/>
    </location>
</feature>
<feature type="transmembrane region" description="Helical" evidence="6">
    <location>
        <begin position="273"/>
        <end position="291"/>
    </location>
</feature>
<organism evidence="8 9">
    <name type="scientific">Mangrovihabitans endophyticus</name>
    <dbReference type="NCBI Taxonomy" id="1751298"/>
    <lineage>
        <taxon>Bacteria</taxon>
        <taxon>Bacillati</taxon>
        <taxon>Actinomycetota</taxon>
        <taxon>Actinomycetes</taxon>
        <taxon>Micromonosporales</taxon>
        <taxon>Micromonosporaceae</taxon>
        <taxon>Mangrovihabitans</taxon>
    </lineage>
</organism>
<evidence type="ECO:0000259" key="7">
    <source>
        <dbReference type="Pfam" id="PF02687"/>
    </source>
</evidence>
<dbReference type="GO" id="GO:0005886">
    <property type="term" value="C:plasma membrane"/>
    <property type="evidence" value="ECO:0007669"/>
    <property type="project" value="UniProtKB-SubCell"/>
</dbReference>
<evidence type="ECO:0000313" key="9">
    <source>
        <dbReference type="Proteomes" id="UP000656042"/>
    </source>
</evidence>
<keyword evidence="4 6" id="KW-1133">Transmembrane helix</keyword>
<evidence type="ECO:0000256" key="1">
    <source>
        <dbReference type="ARBA" id="ARBA00004651"/>
    </source>
</evidence>
<evidence type="ECO:0000256" key="6">
    <source>
        <dbReference type="SAM" id="Phobius"/>
    </source>
</evidence>
<name>A0A8J3FMM1_9ACTN</name>
<reference evidence="8" key="1">
    <citation type="journal article" date="2014" name="Int. J. Syst. Evol. Microbiol.">
        <title>Complete genome sequence of Corynebacterium casei LMG S-19264T (=DSM 44701T), isolated from a smear-ripened cheese.</title>
        <authorList>
            <consortium name="US DOE Joint Genome Institute (JGI-PGF)"/>
            <person name="Walter F."/>
            <person name="Albersmeier A."/>
            <person name="Kalinowski J."/>
            <person name="Ruckert C."/>
        </authorList>
    </citation>
    <scope>NUCLEOTIDE SEQUENCE</scope>
    <source>
        <strain evidence="8">CGMCC 4.7299</strain>
    </source>
</reference>
<feature type="transmembrane region" description="Helical" evidence="6">
    <location>
        <begin position="860"/>
        <end position="882"/>
    </location>
</feature>